<keyword evidence="6" id="KW-0695">RNA-directed DNA polymerase</keyword>
<keyword evidence="5" id="KW-0378">Hydrolase</keyword>
<evidence type="ECO:0000256" key="7">
    <source>
        <dbReference type="SAM" id="Coils"/>
    </source>
</evidence>
<protein>
    <recommendedName>
        <fullName evidence="12">Integrase zinc-binding domain-containing protein</fullName>
    </recommendedName>
</protein>
<keyword evidence="7" id="KW-0175">Coiled coil</keyword>
<dbReference type="PANTHER" id="PTHR35046:SF9">
    <property type="entry name" value="RNA-DIRECTED DNA POLYMERASE"/>
    <property type="match status" value="1"/>
</dbReference>
<dbReference type="InterPro" id="IPR036397">
    <property type="entry name" value="RNaseH_sf"/>
</dbReference>
<dbReference type="Pfam" id="PF17917">
    <property type="entry name" value="RT_RNaseH"/>
    <property type="match status" value="1"/>
</dbReference>
<evidence type="ECO:0000256" key="5">
    <source>
        <dbReference type="ARBA" id="ARBA00022801"/>
    </source>
</evidence>
<dbReference type="GO" id="GO:0003964">
    <property type="term" value="F:RNA-directed DNA polymerase activity"/>
    <property type="evidence" value="ECO:0007669"/>
    <property type="project" value="UniProtKB-KW"/>
</dbReference>
<keyword evidence="3" id="KW-0540">Nuclease</keyword>
<feature type="domain" description="Integrase zinc-binding" evidence="9">
    <location>
        <begin position="261"/>
        <end position="301"/>
    </location>
</feature>
<evidence type="ECO:0000256" key="2">
    <source>
        <dbReference type="ARBA" id="ARBA00022695"/>
    </source>
</evidence>
<evidence type="ECO:0008006" key="12">
    <source>
        <dbReference type="Google" id="ProtNLM"/>
    </source>
</evidence>
<dbReference type="GO" id="GO:0016787">
    <property type="term" value="F:hydrolase activity"/>
    <property type="evidence" value="ECO:0007669"/>
    <property type="project" value="UniProtKB-KW"/>
</dbReference>
<feature type="non-terminal residue" evidence="10">
    <location>
        <position position="1"/>
    </location>
</feature>
<evidence type="ECO:0000256" key="6">
    <source>
        <dbReference type="ARBA" id="ARBA00022918"/>
    </source>
</evidence>
<dbReference type="GO" id="GO:0003676">
    <property type="term" value="F:nucleic acid binding"/>
    <property type="evidence" value="ECO:0007669"/>
    <property type="project" value="InterPro"/>
</dbReference>
<dbReference type="PANTHER" id="PTHR35046">
    <property type="entry name" value="ZINC KNUCKLE (CCHC-TYPE) FAMILY PROTEIN"/>
    <property type="match status" value="1"/>
</dbReference>
<dbReference type="Gene3D" id="1.10.340.70">
    <property type="match status" value="1"/>
</dbReference>
<keyword evidence="1" id="KW-0808">Transferase</keyword>
<reference evidence="10" key="1">
    <citation type="submission" date="2018-05" db="EMBL/GenBank/DDBJ databases">
        <title>Draft genome of Mucuna pruriens seed.</title>
        <authorList>
            <person name="Nnadi N.E."/>
            <person name="Vos R."/>
            <person name="Hasami M.H."/>
            <person name="Devisetty U.K."/>
            <person name="Aguiy J.C."/>
        </authorList>
    </citation>
    <scope>NUCLEOTIDE SEQUENCE [LARGE SCALE GENOMIC DNA]</scope>
    <source>
        <strain evidence="10">JCA_2017</strain>
    </source>
</reference>
<dbReference type="EMBL" id="QJKJ01001377">
    <property type="protein sequence ID" value="RDY07914.1"/>
    <property type="molecule type" value="Genomic_DNA"/>
</dbReference>
<evidence type="ECO:0000313" key="11">
    <source>
        <dbReference type="Proteomes" id="UP000257109"/>
    </source>
</evidence>
<evidence type="ECO:0000259" key="8">
    <source>
        <dbReference type="Pfam" id="PF17917"/>
    </source>
</evidence>
<dbReference type="Proteomes" id="UP000257109">
    <property type="component" value="Unassembled WGS sequence"/>
</dbReference>
<keyword evidence="4" id="KW-0255">Endonuclease</keyword>
<dbReference type="AlphaFoldDB" id="A0A371HYZ1"/>
<evidence type="ECO:0000313" key="10">
    <source>
        <dbReference type="EMBL" id="RDY07914.1"/>
    </source>
</evidence>
<dbReference type="SUPFAM" id="SSF56672">
    <property type="entry name" value="DNA/RNA polymerases"/>
    <property type="match status" value="1"/>
</dbReference>
<proteinExistence type="predicted"/>
<dbReference type="Pfam" id="PF17921">
    <property type="entry name" value="Integrase_H2C2"/>
    <property type="match status" value="1"/>
</dbReference>
<comment type="caution">
    <text evidence="10">The sequence shown here is derived from an EMBL/GenBank/DDBJ whole genome shotgun (WGS) entry which is preliminary data.</text>
</comment>
<dbReference type="InterPro" id="IPR043502">
    <property type="entry name" value="DNA/RNA_pol_sf"/>
</dbReference>
<dbReference type="GO" id="GO:0004519">
    <property type="term" value="F:endonuclease activity"/>
    <property type="evidence" value="ECO:0007669"/>
    <property type="project" value="UniProtKB-KW"/>
</dbReference>
<dbReference type="CDD" id="cd09274">
    <property type="entry name" value="RNase_HI_RT_Ty3"/>
    <property type="match status" value="1"/>
</dbReference>
<accession>A0A371HYZ1</accession>
<organism evidence="10 11">
    <name type="scientific">Mucuna pruriens</name>
    <name type="common">Velvet bean</name>
    <name type="synonym">Dolichos pruriens</name>
    <dbReference type="NCBI Taxonomy" id="157652"/>
    <lineage>
        <taxon>Eukaryota</taxon>
        <taxon>Viridiplantae</taxon>
        <taxon>Streptophyta</taxon>
        <taxon>Embryophyta</taxon>
        <taxon>Tracheophyta</taxon>
        <taxon>Spermatophyta</taxon>
        <taxon>Magnoliopsida</taxon>
        <taxon>eudicotyledons</taxon>
        <taxon>Gunneridae</taxon>
        <taxon>Pentapetalae</taxon>
        <taxon>rosids</taxon>
        <taxon>fabids</taxon>
        <taxon>Fabales</taxon>
        <taxon>Fabaceae</taxon>
        <taxon>Papilionoideae</taxon>
        <taxon>50 kb inversion clade</taxon>
        <taxon>NPAAA clade</taxon>
        <taxon>indigoferoid/millettioid clade</taxon>
        <taxon>Phaseoleae</taxon>
        <taxon>Mucuna</taxon>
    </lineage>
</organism>
<evidence type="ECO:0000256" key="4">
    <source>
        <dbReference type="ARBA" id="ARBA00022759"/>
    </source>
</evidence>
<feature type="coiled-coil region" evidence="7">
    <location>
        <begin position="397"/>
        <end position="424"/>
    </location>
</feature>
<dbReference type="Gene3D" id="3.30.420.10">
    <property type="entry name" value="Ribonuclease H-like superfamily/Ribonuclease H"/>
    <property type="match status" value="1"/>
</dbReference>
<dbReference type="InterPro" id="IPR041588">
    <property type="entry name" value="Integrase_H2C2"/>
</dbReference>
<gene>
    <name evidence="10" type="ORF">CR513_07914</name>
</gene>
<evidence type="ECO:0000256" key="3">
    <source>
        <dbReference type="ARBA" id="ARBA00022722"/>
    </source>
</evidence>
<evidence type="ECO:0000256" key="1">
    <source>
        <dbReference type="ARBA" id="ARBA00022679"/>
    </source>
</evidence>
<dbReference type="InterPro" id="IPR041373">
    <property type="entry name" value="RT_RNaseH"/>
</dbReference>
<feature type="domain" description="Reverse transcriptase RNase H-like" evidence="8">
    <location>
        <begin position="134"/>
        <end position="187"/>
    </location>
</feature>
<evidence type="ECO:0000259" key="9">
    <source>
        <dbReference type="Pfam" id="PF17921"/>
    </source>
</evidence>
<sequence length="585" mass="68351">MVRLRLPIKPYPNCSGDLVWIHLRKERFPNLRKSKILLRRYGPLKIIIKKINNNGGHTFHVSYMSSFSSTLDLNLRINSFKEGEPDKNLVITLEDIEEEQEAKGSQALEGPMARERLRRLQEEVLQKLGVLRSLEAQAQAQSLQTWQHYLMLKEFVIHIDHKSLKHLKRKRNLNKRHAKWLEFIKQFSYVIKYKKGKENVVVDALSRRYVLLSTLDDKLLGFEYVKELYVIDPHFEHIYVSCEKGVHMSYIHMMRDSWGGLMGHFGIKKTLSTLHGPFYWPHMKQDVEKTCDKCITCKKAKFKVNLHRFFKMEHFIACHKTDDATNVTDLFFKEVFRLHGMLRKCLPHVELASNRVVHSTNNHSPFEVIYGFNPLTPLHLIPLPMNKQVHQDGKKKVEHIRKLHEKVKQQIEKKTQQYVNQANKGHKKVSFEPSDWKESLHKDNLSYDQDGTTIVQVIENINDNAYKLDLASEYQISATFNVMNLIRGRIFSKKEGLMEIWGIEDPMTRVGAKRVKEVLQCLVKDMQPKEGLTLYTALFDKVAPIVKSIWCSIPLIDGNSRGISSRKSPWKPSSIFVEPAKYWKT</sequence>
<name>A0A371HYZ1_MUCPR</name>
<dbReference type="OrthoDB" id="3227343at2759"/>
<keyword evidence="2" id="KW-0548">Nucleotidyltransferase</keyword>
<keyword evidence="11" id="KW-1185">Reference proteome</keyword>